<feature type="compositionally biased region" description="Low complexity" evidence="1">
    <location>
        <begin position="159"/>
        <end position="191"/>
    </location>
</feature>
<sequence>MKNTMSKAVWGVFFVLLGVALAGRAIGVFDFNLFFPGWWTLFIIIPSAIGLVNSENRSASIFGLGIGILLLCSVQHIIDWYTFPRLIFALIFIAVGCSFLFRKDRRGDGDYGRDNTSYYGTDNKEGNSYNTNTDYNQNNSQDHYDNQNSGNSDEDYYDKNGNGSNSYSGYYDDNNNTDKNNNSRNYSSNNNQGINHRGYNQYFCLLSGRNVQFINEEFTGAVVTSILGNVQLDLRNAFIYDDIVIETTCVLGGVDIYVPNNIKVVIHCTPILGGVENKVITPYPAADNTHTIFIKGTCILGGIEVK</sequence>
<protein>
    <submittedName>
        <fullName evidence="5">Uncharacterized protein</fullName>
    </submittedName>
</protein>
<reference evidence="5 6" key="1">
    <citation type="submission" date="2020-01" db="EMBL/GenBank/DDBJ databases">
        <title>Genome analysis of Anaerocolumna sp. CBA3638.</title>
        <authorList>
            <person name="Kim J."/>
            <person name="Roh S.W."/>
        </authorList>
    </citation>
    <scope>NUCLEOTIDE SEQUENCE [LARGE SCALE GENOMIC DNA]</scope>
    <source>
        <strain evidence="5 6">CBA3638</strain>
    </source>
</reference>
<evidence type="ECO:0000256" key="2">
    <source>
        <dbReference type="SAM" id="Phobius"/>
    </source>
</evidence>
<accession>A0A6P1TIJ6</accession>
<keyword evidence="2" id="KW-1133">Transmembrane helix</keyword>
<feature type="domain" description="LiaF transmembrane" evidence="4">
    <location>
        <begin position="9"/>
        <end position="106"/>
    </location>
</feature>
<dbReference type="Pfam" id="PF22570">
    <property type="entry name" value="LiaF-TM"/>
    <property type="match status" value="1"/>
</dbReference>
<keyword evidence="2" id="KW-0812">Transmembrane</keyword>
<feature type="transmembrane region" description="Helical" evidence="2">
    <location>
        <begin position="83"/>
        <end position="101"/>
    </location>
</feature>
<evidence type="ECO:0000256" key="1">
    <source>
        <dbReference type="SAM" id="MobiDB-lite"/>
    </source>
</evidence>
<name>A0A6P1TIJ6_9FIRM</name>
<organism evidence="5 6">
    <name type="scientific">Anaerocolumna sedimenticola</name>
    <dbReference type="NCBI Taxonomy" id="2696063"/>
    <lineage>
        <taxon>Bacteria</taxon>
        <taxon>Bacillati</taxon>
        <taxon>Bacillota</taxon>
        <taxon>Clostridia</taxon>
        <taxon>Lachnospirales</taxon>
        <taxon>Lachnospiraceae</taxon>
        <taxon>Anaerocolumna</taxon>
    </lineage>
</organism>
<dbReference type="AlphaFoldDB" id="A0A6P1TIJ6"/>
<feature type="compositionally biased region" description="Polar residues" evidence="1">
    <location>
        <begin position="115"/>
        <end position="151"/>
    </location>
</feature>
<dbReference type="InterPro" id="IPR054331">
    <property type="entry name" value="LiaF_TM"/>
</dbReference>
<dbReference type="KEGG" id="anr:Ana3638_02895"/>
<dbReference type="RefSeq" id="WP_161836707.1">
    <property type="nucleotide sequence ID" value="NZ_CP048000.1"/>
</dbReference>
<feature type="transmembrane region" description="Helical" evidence="2">
    <location>
        <begin position="59"/>
        <end position="77"/>
    </location>
</feature>
<evidence type="ECO:0000259" key="4">
    <source>
        <dbReference type="Pfam" id="PF22570"/>
    </source>
</evidence>
<dbReference type="PANTHER" id="PTHR40763:SF5">
    <property type="entry name" value="MEMBRANE PROTEIN"/>
    <property type="match status" value="1"/>
</dbReference>
<dbReference type="InterPro" id="IPR024425">
    <property type="entry name" value="LiaF-like_C"/>
</dbReference>
<dbReference type="Pfam" id="PF09922">
    <property type="entry name" value="LiaF-like_C"/>
    <property type="match status" value="1"/>
</dbReference>
<gene>
    <name evidence="5" type="ORF">Ana3638_02895</name>
</gene>
<evidence type="ECO:0000313" key="6">
    <source>
        <dbReference type="Proteomes" id="UP000464314"/>
    </source>
</evidence>
<feature type="domain" description="Cell wall-active antibiotics response LiaF-like C-terminal" evidence="3">
    <location>
        <begin position="222"/>
        <end position="276"/>
    </location>
</feature>
<dbReference type="EMBL" id="CP048000">
    <property type="protein sequence ID" value="QHQ59871.1"/>
    <property type="molecule type" value="Genomic_DNA"/>
</dbReference>
<dbReference type="PANTHER" id="PTHR40763">
    <property type="entry name" value="MEMBRANE PROTEIN-RELATED"/>
    <property type="match status" value="1"/>
</dbReference>
<keyword evidence="2" id="KW-0472">Membrane</keyword>
<evidence type="ECO:0000259" key="3">
    <source>
        <dbReference type="Pfam" id="PF09922"/>
    </source>
</evidence>
<feature type="region of interest" description="Disordered" evidence="1">
    <location>
        <begin position="112"/>
        <end position="192"/>
    </location>
</feature>
<proteinExistence type="predicted"/>
<keyword evidence="6" id="KW-1185">Reference proteome</keyword>
<evidence type="ECO:0000313" key="5">
    <source>
        <dbReference type="EMBL" id="QHQ59871.1"/>
    </source>
</evidence>
<feature type="transmembrane region" description="Helical" evidence="2">
    <location>
        <begin position="34"/>
        <end position="52"/>
    </location>
</feature>
<dbReference type="Proteomes" id="UP000464314">
    <property type="component" value="Chromosome"/>
</dbReference>